<feature type="transmembrane region" description="Helical" evidence="1">
    <location>
        <begin position="64"/>
        <end position="86"/>
    </location>
</feature>
<evidence type="ECO:0000259" key="2">
    <source>
        <dbReference type="Pfam" id="PF06724"/>
    </source>
</evidence>
<feature type="transmembrane region" description="Helical" evidence="1">
    <location>
        <begin position="197"/>
        <end position="220"/>
    </location>
</feature>
<evidence type="ECO:0000256" key="1">
    <source>
        <dbReference type="SAM" id="Phobius"/>
    </source>
</evidence>
<keyword evidence="1" id="KW-0472">Membrane</keyword>
<comment type="caution">
    <text evidence="3">The sequence shown here is derived from an EMBL/GenBank/DDBJ whole genome shotgun (WGS) entry which is preliminary data.</text>
</comment>
<feature type="transmembrane region" description="Helical" evidence="1">
    <location>
        <begin position="155"/>
        <end position="176"/>
    </location>
</feature>
<organism evidence="3 4">
    <name type="scientific">Leptolyngbya cf. ectocarpi LEGE 11479</name>
    <dbReference type="NCBI Taxonomy" id="1828722"/>
    <lineage>
        <taxon>Bacteria</taxon>
        <taxon>Bacillati</taxon>
        <taxon>Cyanobacteriota</taxon>
        <taxon>Cyanophyceae</taxon>
        <taxon>Leptolyngbyales</taxon>
        <taxon>Leptolyngbyaceae</taxon>
        <taxon>Leptolyngbya group</taxon>
        <taxon>Leptolyngbya</taxon>
    </lineage>
</organism>
<dbReference type="Pfam" id="PF06724">
    <property type="entry name" value="DUF1206"/>
    <property type="match status" value="3"/>
</dbReference>
<evidence type="ECO:0000313" key="3">
    <source>
        <dbReference type="EMBL" id="MBE9069159.1"/>
    </source>
</evidence>
<feature type="domain" description="DUF1206" evidence="2">
    <location>
        <begin position="23"/>
        <end position="90"/>
    </location>
</feature>
<proteinExistence type="predicted"/>
<dbReference type="Proteomes" id="UP000615026">
    <property type="component" value="Unassembled WGS sequence"/>
</dbReference>
<protein>
    <submittedName>
        <fullName evidence="3">DUF1206 domain-containing protein</fullName>
    </submittedName>
</protein>
<dbReference type="InterPro" id="IPR009597">
    <property type="entry name" value="DUF1206"/>
</dbReference>
<feature type="transmembrane region" description="Helical" evidence="1">
    <location>
        <begin position="20"/>
        <end position="44"/>
    </location>
</feature>
<reference evidence="3" key="1">
    <citation type="submission" date="2020-10" db="EMBL/GenBank/DDBJ databases">
        <authorList>
            <person name="Castelo-Branco R."/>
            <person name="Eusebio N."/>
            <person name="Adriana R."/>
            <person name="Vieira A."/>
            <person name="Brugerolle De Fraissinette N."/>
            <person name="Rezende De Castro R."/>
            <person name="Schneider M.P."/>
            <person name="Vasconcelos V."/>
            <person name="Leao P.N."/>
        </authorList>
    </citation>
    <scope>NUCLEOTIDE SEQUENCE</scope>
    <source>
        <strain evidence="3">LEGE 11479</strain>
    </source>
</reference>
<evidence type="ECO:0000313" key="4">
    <source>
        <dbReference type="Proteomes" id="UP000615026"/>
    </source>
</evidence>
<keyword evidence="1" id="KW-0812">Transmembrane</keyword>
<gene>
    <name evidence="3" type="ORF">IQ260_21165</name>
</gene>
<dbReference type="RefSeq" id="WP_193995074.1">
    <property type="nucleotide sequence ID" value="NZ_JADEXP010000242.1"/>
</dbReference>
<sequence length="279" mass="30385">MSPSAHHQFKRSVAPWIRGLARLGYGAKAIVYLSLGILATQAALNLGGETTGSDGTLIAIASKPFGQILLFLVSFGLLGYVLWRLVQAFLDPEHDGRDWSDIVRRLSYLASGIAYSSLALTALRLALGQPSQSNNQGSTPEVWATRLLQQPMGRWVVGAAGVCIIGVAFYYFYRAIKAKFRNRLRLHNLSQITRKNLIRICQFGIAARGLVFSIIGGYLIKAAITADADQARSTEGALEALQYSSSFGQWLLIVTAAGLVAYGIYMAVQARYRKIEAPS</sequence>
<feature type="domain" description="DUF1206" evidence="2">
    <location>
        <begin position="203"/>
        <end position="273"/>
    </location>
</feature>
<accession>A0A929FBN1</accession>
<name>A0A929FBN1_LEPEC</name>
<keyword evidence="4" id="KW-1185">Reference proteome</keyword>
<feature type="transmembrane region" description="Helical" evidence="1">
    <location>
        <begin position="106"/>
        <end position="127"/>
    </location>
</feature>
<dbReference type="AlphaFoldDB" id="A0A929FBN1"/>
<keyword evidence="1" id="KW-1133">Transmembrane helix</keyword>
<feature type="transmembrane region" description="Helical" evidence="1">
    <location>
        <begin position="247"/>
        <end position="268"/>
    </location>
</feature>
<feature type="domain" description="DUF1206" evidence="2">
    <location>
        <begin position="107"/>
        <end position="177"/>
    </location>
</feature>
<dbReference type="EMBL" id="JADEXP010000242">
    <property type="protein sequence ID" value="MBE9069159.1"/>
    <property type="molecule type" value="Genomic_DNA"/>
</dbReference>